<dbReference type="Pfam" id="PF00892">
    <property type="entry name" value="EamA"/>
    <property type="match status" value="2"/>
</dbReference>
<evidence type="ECO:0000256" key="2">
    <source>
        <dbReference type="ARBA" id="ARBA00007362"/>
    </source>
</evidence>
<feature type="transmembrane region" description="Helical" evidence="7">
    <location>
        <begin position="92"/>
        <end position="110"/>
    </location>
</feature>
<dbReference type="InterPro" id="IPR051258">
    <property type="entry name" value="Diverse_Substrate_Transporter"/>
</dbReference>
<dbReference type="InterPro" id="IPR000620">
    <property type="entry name" value="EamA_dom"/>
</dbReference>
<keyword evidence="5 7" id="KW-1133">Transmembrane helix</keyword>
<feature type="transmembrane region" description="Helical" evidence="7">
    <location>
        <begin position="116"/>
        <end position="136"/>
    </location>
</feature>
<protein>
    <submittedName>
        <fullName evidence="9">EamA family transporter</fullName>
    </submittedName>
</protein>
<dbReference type="AlphaFoldDB" id="A0A6G8Q1Y3"/>
<dbReference type="InterPro" id="IPR037185">
    <property type="entry name" value="EmrE-like"/>
</dbReference>
<comment type="similarity">
    <text evidence="2">Belongs to the EamA transporter family.</text>
</comment>
<keyword evidence="3" id="KW-1003">Cell membrane</keyword>
<dbReference type="PANTHER" id="PTHR42920">
    <property type="entry name" value="OS03G0707200 PROTEIN-RELATED"/>
    <property type="match status" value="1"/>
</dbReference>
<comment type="subcellular location">
    <subcellularLocation>
        <location evidence="1">Cell membrane</location>
        <topology evidence="1">Multi-pass membrane protein</topology>
    </subcellularLocation>
</comment>
<feature type="transmembrane region" description="Helical" evidence="7">
    <location>
        <begin position="259"/>
        <end position="277"/>
    </location>
</feature>
<proteinExistence type="inferred from homology"/>
<gene>
    <name evidence="9" type="ORF">GBA65_20315</name>
</gene>
<keyword evidence="4 7" id="KW-0812">Transmembrane</keyword>
<accession>A0A6G8Q1Y3</accession>
<feature type="transmembrane region" description="Helical" evidence="7">
    <location>
        <begin position="344"/>
        <end position="366"/>
    </location>
</feature>
<organism evidence="9 10">
    <name type="scientific">Rubrobacter marinus</name>
    <dbReference type="NCBI Taxonomy" id="2653852"/>
    <lineage>
        <taxon>Bacteria</taxon>
        <taxon>Bacillati</taxon>
        <taxon>Actinomycetota</taxon>
        <taxon>Rubrobacteria</taxon>
        <taxon>Rubrobacterales</taxon>
        <taxon>Rubrobacteraceae</taxon>
        <taxon>Rubrobacter</taxon>
    </lineage>
</organism>
<feature type="transmembrane region" description="Helical" evidence="7">
    <location>
        <begin position="203"/>
        <end position="222"/>
    </location>
</feature>
<feature type="transmembrane region" description="Helical" evidence="7">
    <location>
        <begin position="177"/>
        <end position="196"/>
    </location>
</feature>
<dbReference type="KEGG" id="rmar:GBA65_20315"/>
<reference evidence="9 10" key="1">
    <citation type="submission" date="2019-10" db="EMBL/GenBank/DDBJ databases">
        <title>Rubrobacter sp nov SCSIO 52915 isolated from a deep-sea sediment in the South China Sea.</title>
        <authorList>
            <person name="Chen R.W."/>
        </authorList>
    </citation>
    <scope>NUCLEOTIDE SEQUENCE [LARGE SCALE GENOMIC DNA]</scope>
    <source>
        <strain evidence="9 10">SCSIO 52915</strain>
    </source>
</reference>
<keyword evidence="10" id="KW-1185">Reference proteome</keyword>
<feature type="domain" description="EamA" evidence="8">
    <location>
        <begin position="97"/>
        <end position="218"/>
    </location>
</feature>
<evidence type="ECO:0000256" key="5">
    <source>
        <dbReference type="ARBA" id="ARBA00022989"/>
    </source>
</evidence>
<dbReference type="EMBL" id="CP045121">
    <property type="protein sequence ID" value="QIN80473.1"/>
    <property type="molecule type" value="Genomic_DNA"/>
</dbReference>
<evidence type="ECO:0000256" key="6">
    <source>
        <dbReference type="ARBA" id="ARBA00023136"/>
    </source>
</evidence>
<dbReference type="Proteomes" id="UP000502706">
    <property type="component" value="Chromosome"/>
</dbReference>
<dbReference type="SUPFAM" id="SSF103481">
    <property type="entry name" value="Multidrug resistance efflux transporter EmrE"/>
    <property type="match status" value="2"/>
</dbReference>
<dbReference type="GO" id="GO:0005886">
    <property type="term" value="C:plasma membrane"/>
    <property type="evidence" value="ECO:0007669"/>
    <property type="project" value="UniProtKB-SubCell"/>
</dbReference>
<evidence type="ECO:0000256" key="4">
    <source>
        <dbReference type="ARBA" id="ARBA00022692"/>
    </source>
</evidence>
<name>A0A6G8Q1Y3_9ACTN</name>
<evidence type="ECO:0000259" key="8">
    <source>
        <dbReference type="Pfam" id="PF00892"/>
    </source>
</evidence>
<feature type="domain" description="EamA" evidence="8">
    <location>
        <begin position="228"/>
        <end position="358"/>
    </location>
</feature>
<evidence type="ECO:0000256" key="3">
    <source>
        <dbReference type="ARBA" id="ARBA00022475"/>
    </source>
</evidence>
<evidence type="ECO:0000313" key="9">
    <source>
        <dbReference type="EMBL" id="QIN80473.1"/>
    </source>
</evidence>
<feature type="transmembrane region" description="Helical" evidence="7">
    <location>
        <begin position="320"/>
        <end position="338"/>
    </location>
</feature>
<feature type="transmembrane region" description="Helical" evidence="7">
    <location>
        <begin position="289"/>
        <end position="308"/>
    </location>
</feature>
<evidence type="ECO:0000256" key="7">
    <source>
        <dbReference type="SAM" id="Phobius"/>
    </source>
</evidence>
<evidence type="ECO:0000313" key="10">
    <source>
        <dbReference type="Proteomes" id="UP000502706"/>
    </source>
</evidence>
<keyword evidence="6 7" id="KW-0472">Membrane</keyword>
<feature type="transmembrane region" description="Helical" evidence="7">
    <location>
        <begin position="228"/>
        <end position="247"/>
    </location>
</feature>
<feature type="transmembrane region" description="Helical" evidence="7">
    <location>
        <begin position="148"/>
        <end position="171"/>
    </location>
</feature>
<sequence>MTRRSPSSARTCGAHMRRFRGKACSSTSGSFGPDPLSPCAMGPSLVRYCLIPVSSPILINPAEASAPRTLASNLEWGPYGACVTGESGFLRVLYSGLLVGVTAVWGWTFVVVGEAIALYGVLPFLAVRFALAAAAMAPLARKAPPRTLAAGGAIGLVLAAGYLFQTAGLLFTTPTNAGLITGLFVVFAPLADRLLFGARPSRGVLVAVSLSLLGMALLAGGGPDGANWGDVLTLLCAGALGVHIALLSRYAPSHDAGGLAFAQILAMALVFSLSWPLFEPLSLPPREVWVALLVTGLLASAGAFWVQTFVQQRLPAARTAVILTMEPLFAALFGYWLAGDRLVAVQIFGASMILSALVIGEVLPVLRRGK</sequence>
<evidence type="ECO:0000256" key="1">
    <source>
        <dbReference type="ARBA" id="ARBA00004651"/>
    </source>
</evidence>
<dbReference type="PANTHER" id="PTHR42920:SF5">
    <property type="entry name" value="EAMA DOMAIN-CONTAINING PROTEIN"/>
    <property type="match status" value="1"/>
</dbReference>